<name>A0A4C1SF35_EUMVA</name>
<proteinExistence type="predicted"/>
<comment type="caution">
    <text evidence="3">The sequence shown here is derived from an EMBL/GenBank/DDBJ whole genome shotgun (WGS) entry which is preliminary data.</text>
</comment>
<protein>
    <submittedName>
        <fullName evidence="3">Protein Cep89 homolog</fullName>
    </submittedName>
</protein>
<dbReference type="SUPFAM" id="SSF57997">
    <property type="entry name" value="Tropomyosin"/>
    <property type="match status" value="1"/>
</dbReference>
<accession>A0A4C1SF35</accession>
<dbReference type="Proteomes" id="UP000299102">
    <property type="component" value="Unassembled WGS sequence"/>
</dbReference>
<evidence type="ECO:0000256" key="2">
    <source>
        <dbReference type="SAM" id="MobiDB-lite"/>
    </source>
</evidence>
<sequence length="177" mass="20366">MVAIGAKNEQGCPSGHMPTKADSQTRKLELAKENWLNSLQECKELLEQLRQHSKEKTSLELTIAELNERNSIANEKVDKLKHDNSKLKLDLENNTTQLNELRARNVSLERGVEKVKRSRDRLKARLRIALQWAQKLEEGQANLQSTWMPLGVWKPLSNTKRLKCAVYMPGIWKKSIN</sequence>
<keyword evidence="4" id="KW-1185">Reference proteome</keyword>
<evidence type="ECO:0000313" key="3">
    <source>
        <dbReference type="EMBL" id="GBO99719.1"/>
    </source>
</evidence>
<dbReference type="EMBL" id="BGZK01006608">
    <property type="protein sequence ID" value="GBO99719.1"/>
    <property type="molecule type" value="Genomic_DNA"/>
</dbReference>
<organism evidence="3 4">
    <name type="scientific">Eumeta variegata</name>
    <name type="common">Bagworm moth</name>
    <name type="synonym">Eumeta japonica</name>
    <dbReference type="NCBI Taxonomy" id="151549"/>
    <lineage>
        <taxon>Eukaryota</taxon>
        <taxon>Metazoa</taxon>
        <taxon>Ecdysozoa</taxon>
        <taxon>Arthropoda</taxon>
        <taxon>Hexapoda</taxon>
        <taxon>Insecta</taxon>
        <taxon>Pterygota</taxon>
        <taxon>Neoptera</taxon>
        <taxon>Endopterygota</taxon>
        <taxon>Lepidoptera</taxon>
        <taxon>Glossata</taxon>
        <taxon>Ditrysia</taxon>
        <taxon>Tineoidea</taxon>
        <taxon>Psychidae</taxon>
        <taxon>Oiketicinae</taxon>
        <taxon>Eumeta</taxon>
    </lineage>
</organism>
<reference evidence="3 4" key="1">
    <citation type="journal article" date="2019" name="Commun. Biol.">
        <title>The bagworm genome reveals a unique fibroin gene that provides high tensile strength.</title>
        <authorList>
            <person name="Kono N."/>
            <person name="Nakamura H."/>
            <person name="Ohtoshi R."/>
            <person name="Tomita M."/>
            <person name="Numata K."/>
            <person name="Arakawa K."/>
        </authorList>
    </citation>
    <scope>NUCLEOTIDE SEQUENCE [LARGE SCALE GENOMIC DNA]</scope>
</reference>
<evidence type="ECO:0000256" key="1">
    <source>
        <dbReference type="SAM" id="Coils"/>
    </source>
</evidence>
<feature type="coiled-coil region" evidence="1">
    <location>
        <begin position="32"/>
        <end position="125"/>
    </location>
</feature>
<keyword evidence="1" id="KW-0175">Coiled coil</keyword>
<feature type="region of interest" description="Disordered" evidence="2">
    <location>
        <begin position="1"/>
        <end position="24"/>
    </location>
</feature>
<dbReference type="OrthoDB" id="6622877at2759"/>
<dbReference type="AlphaFoldDB" id="A0A4C1SF35"/>
<evidence type="ECO:0000313" key="4">
    <source>
        <dbReference type="Proteomes" id="UP000299102"/>
    </source>
</evidence>
<gene>
    <name evidence="3" type="primary">Cep89</name>
    <name evidence="3" type="ORF">EVAR_70980_1</name>
</gene>